<dbReference type="PANTHER" id="PTHR23359">
    <property type="entry name" value="NUCLEOTIDE KINASE"/>
    <property type="match status" value="1"/>
</dbReference>
<gene>
    <name evidence="5" type="primary">LOC107274210</name>
</gene>
<evidence type="ECO:0000313" key="5">
    <source>
        <dbReference type="RefSeq" id="XP_024947231.1"/>
    </source>
</evidence>
<evidence type="ECO:0000256" key="1">
    <source>
        <dbReference type="ARBA" id="ARBA00022679"/>
    </source>
</evidence>
<dbReference type="GO" id="GO:0019205">
    <property type="term" value="F:nucleobase-containing compound kinase activity"/>
    <property type="evidence" value="ECO:0007669"/>
    <property type="project" value="InterPro"/>
</dbReference>
<dbReference type="GeneID" id="107274210"/>
<keyword evidence="1" id="KW-0808">Transferase</keyword>
<dbReference type="CDD" id="cd01428">
    <property type="entry name" value="ADK"/>
    <property type="match status" value="1"/>
</dbReference>
<dbReference type="RefSeq" id="XP_024947231.1">
    <property type="nucleotide sequence ID" value="XM_025091463.1"/>
</dbReference>
<protein>
    <submittedName>
        <fullName evidence="5">Adenylate kinase 8 isoform X1</fullName>
    </submittedName>
</protein>
<dbReference type="Pfam" id="PF00406">
    <property type="entry name" value="ADK"/>
    <property type="match status" value="1"/>
</dbReference>
<evidence type="ECO:0000313" key="4">
    <source>
        <dbReference type="Proteomes" id="UP000694920"/>
    </source>
</evidence>
<dbReference type="SUPFAM" id="SSF47391">
    <property type="entry name" value="Dimerization-anchoring domain of cAMP-dependent PK regulatory subunit"/>
    <property type="match status" value="1"/>
</dbReference>
<dbReference type="CDD" id="cd22979">
    <property type="entry name" value="DD_AK8"/>
    <property type="match status" value="1"/>
</dbReference>
<sequence length="500" mass="57584">MLSTVDAIKRPLTIPFRFIPYLEKHRINELFHELATQLLIKKPTDHILYLKQCFPHAARNRDVPRIILLAPPGFDKFFLAEFLKKELGVRPISFSDVQKVSSTDIQASCAEAEYLTKNMKKMLRSGLIHYSGWILFDLPRNKAEAQAMQRVGIIPTHVIEIKMSKAPELECKRAKNAVRTFEPPLRGYCDRAESAEQRRYVKRLRGLRDVYADLLIEVDGIDRNINDIGKICATLARIRKPVAAPCQFRVILIGANGSDRETLAKHVSERFNLVHLDFAYILEESRSQDTSLGRALRIFEHKWGKRPNADMRIELVEKRILSYECTRRGWILTGYPITAEDFKLLDLLSTPPNRVIFLEVDLLTCRERLLGRRYDIHTGSTHNIIRKYGCKKSDSHDLAVHPNDRRSRVEEDIREYQENLIPLMEYAGKTGTVIDGNGDERIVREKLEACLVSAAPCASPRIRKPSFSLEPDKIEFDPDDEPDPRIFNEIREKETTLSLV</sequence>
<dbReference type="GO" id="GO:0006139">
    <property type="term" value="P:nucleobase-containing compound metabolic process"/>
    <property type="evidence" value="ECO:0007669"/>
    <property type="project" value="InterPro"/>
</dbReference>
<keyword evidence="4" id="KW-1185">Reference proteome</keyword>
<accession>A0AAJ7RVK4</accession>
<keyword evidence="3 5" id="KW-0418">Kinase</keyword>
<keyword evidence="2" id="KW-0547">Nucleotide-binding</keyword>
<reference evidence="5" key="1">
    <citation type="submission" date="2025-08" db="UniProtKB">
        <authorList>
            <consortium name="RefSeq"/>
        </authorList>
    </citation>
    <scope>IDENTIFICATION</scope>
</reference>
<dbReference type="GO" id="GO:0005524">
    <property type="term" value="F:ATP binding"/>
    <property type="evidence" value="ECO:0007669"/>
    <property type="project" value="InterPro"/>
</dbReference>
<organism evidence="4 5">
    <name type="scientific">Cephus cinctus</name>
    <name type="common">Wheat stem sawfly</name>
    <dbReference type="NCBI Taxonomy" id="211228"/>
    <lineage>
        <taxon>Eukaryota</taxon>
        <taxon>Metazoa</taxon>
        <taxon>Ecdysozoa</taxon>
        <taxon>Arthropoda</taxon>
        <taxon>Hexapoda</taxon>
        <taxon>Insecta</taxon>
        <taxon>Pterygota</taxon>
        <taxon>Neoptera</taxon>
        <taxon>Endopterygota</taxon>
        <taxon>Hymenoptera</taxon>
        <taxon>Cephoidea</taxon>
        <taxon>Cephidae</taxon>
        <taxon>Cephus</taxon>
    </lineage>
</organism>
<dbReference type="Proteomes" id="UP000694920">
    <property type="component" value="Unplaced"/>
</dbReference>
<dbReference type="AlphaFoldDB" id="A0AAJ7RVK4"/>
<dbReference type="InterPro" id="IPR027417">
    <property type="entry name" value="P-loop_NTPase"/>
</dbReference>
<name>A0AAJ7RVK4_CEPCN</name>
<evidence type="ECO:0000256" key="3">
    <source>
        <dbReference type="ARBA" id="ARBA00022777"/>
    </source>
</evidence>
<proteinExistence type="predicted"/>
<dbReference type="InterPro" id="IPR000850">
    <property type="entry name" value="Adenylat/UMP-CMP_kin"/>
</dbReference>
<dbReference type="KEGG" id="ccin:107274210"/>
<evidence type="ECO:0000256" key="2">
    <source>
        <dbReference type="ARBA" id="ARBA00022741"/>
    </source>
</evidence>
<dbReference type="Gene3D" id="3.40.50.300">
    <property type="entry name" value="P-loop containing nucleotide triphosphate hydrolases"/>
    <property type="match status" value="2"/>
</dbReference>
<dbReference type="SUPFAM" id="SSF52540">
    <property type="entry name" value="P-loop containing nucleoside triphosphate hydrolases"/>
    <property type="match status" value="1"/>
</dbReference>